<evidence type="ECO:0000313" key="2">
    <source>
        <dbReference type="EMBL" id="ELU07444.1"/>
    </source>
</evidence>
<dbReference type="Proteomes" id="UP000014760">
    <property type="component" value="Unassembled WGS sequence"/>
</dbReference>
<dbReference type="EMBL" id="AMQN01007074">
    <property type="status" value="NOT_ANNOTATED_CDS"/>
    <property type="molecule type" value="Genomic_DNA"/>
</dbReference>
<reference evidence="3" key="3">
    <citation type="submission" date="2015-06" db="UniProtKB">
        <authorList>
            <consortium name="EnsemblMetazoa"/>
        </authorList>
    </citation>
    <scope>IDENTIFICATION</scope>
</reference>
<reference evidence="4" key="1">
    <citation type="submission" date="2012-12" db="EMBL/GenBank/DDBJ databases">
        <authorList>
            <person name="Hellsten U."/>
            <person name="Grimwood J."/>
            <person name="Chapman J.A."/>
            <person name="Shapiro H."/>
            <person name="Aerts A."/>
            <person name="Otillar R.P."/>
            <person name="Terry A.Y."/>
            <person name="Boore J.L."/>
            <person name="Simakov O."/>
            <person name="Marletaz F."/>
            <person name="Cho S.-J."/>
            <person name="Edsinger-Gonzales E."/>
            <person name="Havlak P."/>
            <person name="Kuo D.-H."/>
            <person name="Larsson T."/>
            <person name="Lv J."/>
            <person name="Arendt D."/>
            <person name="Savage R."/>
            <person name="Osoegawa K."/>
            <person name="de Jong P."/>
            <person name="Lindberg D.R."/>
            <person name="Seaver E.C."/>
            <person name="Weisblat D.A."/>
            <person name="Putnam N.H."/>
            <person name="Grigoriev I.V."/>
            <person name="Rokhsar D.S."/>
        </authorList>
    </citation>
    <scope>NUCLEOTIDE SEQUENCE</scope>
    <source>
        <strain evidence="4">I ESC-2004</strain>
    </source>
</reference>
<proteinExistence type="predicted"/>
<feature type="region of interest" description="Disordered" evidence="1">
    <location>
        <begin position="80"/>
        <end position="105"/>
    </location>
</feature>
<evidence type="ECO:0000313" key="4">
    <source>
        <dbReference type="Proteomes" id="UP000014760"/>
    </source>
</evidence>
<keyword evidence="4" id="KW-1185">Reference proteome</keyword>
<dbReference type="EnsemblMetazoa" id="CapteT209444">
    <property type="protein sequence ID" value="CapteP209444"/>
    <property type="gene ID" value="CapteG209444"/>
</dbReference>
<dbReference type="HOGENOM" id="CLU_2239131_0_0_1"/>
<feature type="compositionally biased region" description="Basic and acidic residues" evidence="1">
    <location>
        <begin position="83"/>
        <end position="94"/>
    </location>
</feature>
<accession>R7ULM7</accession>
<organism evidence="2">
    <name type="scientific">Capitella teleta</name>
    <name type="common">Polychaete worm</name>
    <dbReference type="NCBI Taxonomy" id="283909"/>
    <lineage>
        <taxon>Eukaryota</taxon>
        <taxon>Metazoa</taxon>
        <taxon>Spiralia</taxon>
        <taxon>Lophotrochozoa</taxon>
        <taxon>Annelida</taxon>
        <taxon>Polychaeta</taxon>
        <taxon>Sedentaria</taxon>
        <taxon>Scolecida</taxon>
        <taxon>Capitellidae</taxon>
        <taxon>Capitella</taxon>
    </lineage>
</organism>
<dbReference type="AlphaFoldDB" id="R7ULM7"/>
<feature type="compositionally biased region" description="Polar residues" evidence="1">
    <location>
        <begin position="95"/>
        <end position="105"/>
    </location>
</feature>
<name>R7ULM7_CAPTE</name>
<dbReference type="EMBL" id="KB299905">
    <property type="protein sequence ID" value="ELU07444.1"/>
    <property type="molecule type" value="Genomic_DNA"/>
</dbReference>
<evidence type="ECO:0000313" key="3">
    <source>
        <dbReference type="EnsemblMetazoa" id="CapteP209444"/>
    </source>
</evidence>
<protein>
    <submittedName>
        <fullName evidence="2 3">Uncharacterized protein</fullName>
    </submittedName>
</protein>
<sequence>MGSSPKAIEAGFNTLVINAISGFDQQSCLILWILPLRNVLFYRELLLESVNLFQASCVHWSSKVAVFAAWVEEVPFQLSTSTKEVDRSGVKHNENLPSSQPGFSV</sequence>
<evidence type="ECO:0000256" key="1">
    <source>
        <dbReference type="SAM" id="MobiDB-lite"/>
    </source>
</evidence>
<gene>
    <name evidence="2" type="ORF">CAPTEDRAFT_209444</name>
</gene>
<reference evidence="2 4" key="2">
    <citation type="journal article" date="2013" name="Nature">
        <title>Insights into bilaterian evolution from three spiralian genomes.</title>
        <authorList>
            <person name="Simakov O."/>
            <person name="Marletaz F."/>
            <person name="Cho S.J."/>
            <person name="Edsinger-Gonzales E."/>
            <person name="Havlak P."/>
            <person name="Hellsten U."/>
            <person name="Kuo D.H."/>
            <person name="Larsson T."/>
            <person name="Lv J."/>
            <person name="Arendt D."/>
            <person name="Savage R."/>
            <person name="Osoegawa K."/>
            <person name="de Jong P."/>
            <person name="Grimwood J."/>
            <person name="Chapman J.A."/>
            <person name="Shapiro H."/>
            <person name="Aerts A."/>
            <person name="Otillar R.P."/>
            <person name="Terry A.Y."/>
            <person name="Boore J.L."/>
            <person name="Grigoriev I.V."/>
            <person name="Lindberg D.R."/>
            <person name="Seaver E.C."/>
            <person name="Weisblat D.A."/>
            <person name="Putnam N.H."/>
            <person name="Rokhsar D.S."/>
        </authorList>
    </citation>
    <scope>NUCLEOTIDE SEQUENCE</scope>
    <source>
        <strain evidence="2 4">I ESC-2004</strain>
    </source>
</reference>